<gene>
    <name evidence="2" type="ORF">SAMN04487924_1408</name>
</gene>
<dbReference type="Gene3D" id="3.30.70.20">
    <property type="match status" value="1"/>
</dbReference>
<dbReference type="PANTHER" id="PTHR43193">
    <property type="match status" value="1"/>
</dbReference>
<accession>A0A1H4H0Z0</accession>
<dbReference type="AlphaFoldDB" id="A0A1H4H0Z0"/>
<dbReference type="SUPFAM" id="SSF54862">
    <property type="entry name" value="4Fe-4S ferredoxins"/>
    <property type="match status" value="1"/>
</dbReference>
<dbReference type="Pfam" id="PF04432">
    <property type="entry name" value="FrhB_FdhB_C"/>
    <property type="match status" value="1"/>
</dbReference>
<dbReference type="PANTHER" id="PTHR43193:SF2">
    <property type="entry name" value="POLYFERREDOXIN PROTEIN FWDF"/>
    <property type="match status" value="1"/>
</dbReference>
<name>A0A1H4H0Z0_9BACE</name>
<protein>
    <submittedName>
        <fullName evidence="2">4Fe-4S dicluster domain-containing protein</fullName>
    </submittedName>
</protein>
<evidence type="ECO:0000313" key="2">
    <source>
        <dbReference type="EMBL" id="SEB15527.1"/>
    </source>
</evidence>
<dbReference type="Pfam" id="PF12838">
    <property type="entry name" value="Fer4_7"/>
    <property type="match status" value="1"/>
</dbReference>
<dbReference type="InterPro" id="IPR052977">
    <property type="entry name" value="Polyferredoxin-like_ET"/>
</dbReference>
<evidence type="ECO:0000259" key="1">
    <source>
        <dbReference type="PROSITE" id="PS51379"/>
    </source>
</evidence>
<proteinExistence type="predicted"/>
<dbReference type="Proteomes" id="UP000183040">
    <property type="component" value="Unassembled WGS sequence"/>
</dbReference>
<dbReference type="PROSITE" id="PS51379">
    <property type="entry name" value="4FE4S_FER_2"/>
    <property type="match status" value="2"/>
</dbReference>
<evidence type="ECO:0000313" key="3">
    <source>
        <dbReference type="Proteomes" id="UP000183040"/>
    </source>
</evidence>
<feature type="domain" description="4Fe-4S ferredoxin-type" evidence="1">
    <location>
        <begin position="36"/>
        <end position="68"/>
    </location>
</feature>
<dbReference type="InterPro" id="IPR017896">
    <property type="entry name" value="4Fe4S_Fe-S-bd"/>
</dbReference>
<sequence>MLQNISDIHSCYGCGVCAIACSKQIINLHLNKDGFYEPYISEPDKCTDCGLCREVCSYCHAEIALEENPKVAWGAWSKEEGVRRVSASGGVGFEIGRTLIARGYQAVSVRYNPQKNQAEHYVASTVEEFLPSMGSKYIQSYTLDGFKAVNRKGKYLVTGTPCQIDSFRRYIRKFRCEDNFILMDFFCHGVPSKWVWDKYIKELRNNLGEIDHVAWRNKLNGWHDSWTVVVDGKESKGEVVNWHDSYNMLIREKKGFINSRWTKGDSFYNMFLGNNCLGKACYKKCKFKYDHSSADIRIGDMWGGTYHNDEKGVTACVAFTQKGVDALKETTCEYHEFPFDTVAEGQVKEAMKYPFGWKLIINMSKSDRISMKLLVLANRIVGKLNRIVK</sequence>
<feature type="domain" description="4Fe-4S ferredoxin-type" evidence="1">
    <location>
        <begin position="1"/>
        <end position="31"/>
    </location>
</feature>
<dbReference type="EMBL" id="FNRP01000040">
    <property type="protein sequence ID" value="SEB15527.1"/>
    <property type="molecule type" value="Genomic_DNA"/>
</dbReference>
<reference evidence="2 3" key="1">
    <citation type="submission" date="2016-10" db="EMBL/GenBank/DDBJ databases">
        <authorList>
            <person name="de Groot N.N."/>
        </authorList>
    </citation>
    <scope>NUCLEOTIDE SEQUENCE [LARGE SCALE GENOMIC DNA]</scope>
    <source>
        <strain evidence="2 3">NLAE-zl-G339</strain>
    </source>
</reference>
<dbReference type="RefSeq" id="WP_074708651.1">
    <property type="nucleotide sequence ID" value="NZ_FNRP01000040.1"/>
</dbReference>
<dbReference type="InterPro" id="IPR007525">
    <property type="entry name" value="FrhB_FdhB_C"/>
</dbReference>
<organism evidence="2 3">
    <name type="scientific">Bacteroides xylanisolvens</name>
    <dbReference type="NCBI Taxonomy" id="371601"/>
    <lineage>
        <taxon>Bacteria</taxon>
        <taxon>Pseudomonadati</taxon>
        <taxon>Bacteroidota</taxon>
        <taxon>Bacteroidia</taxon>
        <taxon>Bacteroidales</taxon>
        <taxon>Bacteroidaceae</taxon>
        <taxon>Bacteroides</taxon>
    </lineage>
</organism>